<gene>
    <name evidence="2" type="ORF">EMH_0045240</name>
</gene>
<sequence>MPMDQATGWGAYQQFAGHPVPQISPYAAFPPQVVPNIPYSMMYGSTVGRCDEQQGYAPQQGTFDGATWPGYPVQPDARDTRGRRSRDAHVHSSNIATPPETPALKEPRSRRRGISLDDSEGSRSRGYAVARGDEEVGKSKWTPVERHLNNIRGGYGEAYRPPEEEERPPRKPSARARRKNSSVRDDVYSGFRPYYLRDKKPFVEEDIPRRTYQSLSELASCFANLEAEDQDDVISLLLLCRKLEQEVEKQHVVIDMLEHELSEAQKVLKFPPEWRTLEGLDLAGMVPSDAPFQATAATPLYIKSAKVLPTNVPDEHVVNFGGGVPPAKDSKVGSAAPPSPAKTAAAPTVAGAAGPKPAGGTAESLKKPPTPFKPKPAAMGFKKPVFKKA</sequence>
<feature type="compositionally biased region" description="Basic residues" evidence="1">
    <location>
        <begin position="170"/>
        <end position="181"/>
    </location>
</feature>
<reference evidence="2" key="1">
    <citation type="submission" date="2013-10" db="EMBL/GenBank/DDBJ databases">
        <title>Genomic analysis of the causative agents of coccidiosis in chickens.</title>
        <authorList>
            <person name="Reid A.J."/>
            <person name="Blake D."/>
            <person name="Billington K."/>
            <person name="Browne H."/>
            <person name="Dunn M."/>
            <person name="Hung S."/>
            <person name="Kawahara F."/>
            <person name="Miranda-Saavedra D."/>
            <person name="Mourier T."/>
            <person name="Nagra H."/>
            <person name="Otto T.D."/>
            <person name="Rawlings N."/>
            <person name="Sanchez A."/>
            <person name="Sanders M."/>
            <person name="Subramaniam C."/>
            <person name="Tay Y."/>
            <person name="Dear P."/>
            <person name="Doerig C."/>
            <person name="Gruber A."/>
            <person name="Parkinson J."/>
            <person name="Shirley M."/>
            <person name="Wan K.L."/>
            <person name="Berriman M."/>
            <person name="Tomley F."/>
            <person name="Pain A."/>
        </authorList>
    </citation>
    <scope>NUCLEOTIDE SEQUENCE [LARGE SCALE GENOMIC DNA]</scope>
    <source>
        <strain evidence="2">Houghton</strain>
    </source>
</reference>
<accession>U6JZ65</accession>
<dbReference type="VEuPathDB" id="ToxoDB:EMH_0045240"/>
<feature type="region of interest" description="Disordered" evidence="1">
    <location>
        <begin position="52"/>
        <end position="140"/>
    </location>
</feature>
<protein>
    <submittedName>
        <fullName evidence="2">Uncharacterized protein</fullName>
    </submittedName>
</protein>
<dbReference type="RefSeq" id="XP_013353345.1">
    <property type="nucleotide sequence ID" value="XM_013497891.1"/>
</dbReference>
<name>U6JZ65_9EIME</name>
<feature type="region of interest" description="Disordered" evidence="1">
    <location>
        <begin position="328"/>
        <end position="389"/>
    </location>
</feature>
<evidence type="ECO:0000256" key="1">
    <source>
        <dbReference type="SAM" id="MobiDB-lite"/>
    </source>
</evidence>
<proteinExistence type="predicted"/>
<dbReference type="GeneID" id="25379235"/>
<feature type="region of interest" description="Disordered" evidence="1">
    <location>
        <begin position="152"/>
        <end position="183"/>
    </location>
</feature>
<feature type="compositionally biased region" description="Low complexity" evidence="1">
    <location>
        <begin position="333"/>
        <end position="362"/>
    </location>
</feature>
<reference evidence="2" key="2">
    <citation type="submission" date="2013-10" db="EMBL/GenBank/DDBJ databases">
        <authorList>
            <person name="Aslett M."/>
        </authorList>
    </citation>
    <scope>NUCLEOTIDE SEQUENCE [LARGE SCALE GENOMIC DNA]</scope>
    <source>
        <strain evidence="2">Houghton</strain>
    </source>
</reference>
<dbReference type="EMBL" id="HG682767">
    <property type="protein sequence ID" value="CDJ30780.1"/>
    <property type="molecule type" value="Genomic_DNA"/>
</dbReference>
<dbReference type="Proteomes" id="UP000030744">
    <property type="component" value="Unassembled WGS sequence"/>
</dbReference>
<evidence type="ECO:0000313" key="2">
    <source>
        <dbReference type="EMBL" id="CDJ30780.1"/>
    </source>
</evidence>
<keyword evidence="3" id="KW-1185">Reference proteome</keyword>
<evidence type="ECO:0000313" key="3">
    <source>
        <dbReference type="Proteomes" id="UP000030744"/>
    </source>
</evidence>
<feature type="compositionally biased region" description="Basic and acidic residues" evidence="1">
    <location>
        <begin position="131"/>
        <end position="140"/>
    </location>
</feature>
<feature type="compositionally biased region" description="Basic and acidic residues" evidence="1">
    <location>
        <begin position="76"/>
        <end position="90"/>
    </location>
</feature>
<dbReference type="OrthoDB" id="366327at2759"/>
<organism evidence="2 3">
    <name type="scientific">Eimeria mitis</name>
    <dbReference type="NCBI Taxonomy" id="44415"/>
    <lineage>
        <taxon>Eukaryota</taxon>
        <taxon>Sar</taxon>
        <taxon>Alveolata</taxon>
        <taxon>Apicomplexa</taxon>
        <taxon>Conoidasida</taxon>
        <taxon>Coccidia</taxon>
        <taxon>Eucoccidiorida</taxon>
        <taxon>Eimeriorina</taxon>
        <taxon>Eimeriidae</taxon>
        <taxon>Eimeria</taxon>
    </lineage>
</organism>
<dbReference type="AlphaFoldDB" id="U6JZ65"/>